<dbReference type="EMBL" id="ABJB010433945">
    <property type="status" value="NOT_ANNOTATED_CDS"/>
    <property type="molecule type" value="Genomic_DNA"/>
</dbReference>
<sequence length="309" mass="32990">MEAPQRSMDTGQQPPVVASMTPEDCPASAAERGDKSADGGSPPSQQFKEDPADASDQSSSLSDVETFTGKIVYNPDGSAFIIETATAGDSDGVSDEDCSLDLPHQEGSIVDGPGVTPPPVIPQVVNAFHISRNPALYSALYGQAYSLLQEKKKVPEVPIMHSYRVFSVRDQKDREDKSTAEDDTDEASDVKKPGRPAGWNSLLSNSLPVLDHPSVPIKPILMCFICKLSFGFTKSFVGHAIGEHGITLTDEERHMMNQKNISAIIQGVGKDKEPLLSFLEPLPAQGPAALAVASSIPKHPSPVAHLQVP</sequence>
<feature type="compositionally biased region" description="Basic and acidic residues" evidence="5">
    <location>
        <begin position="170"/>
        <end position="180"/>
    </location>
</feature>
<protein>
    <submittedName>
        <fullName evidence="6 7">Zfhx4 protein, putative</fullName>
    </submittedName>
</protein>
<name>B7PJQ3_IXOSC</name>
<comment type="subcellular location">
    <subcellularLocation>
        <location evidence="1">Nucleus</location>
    </subcellularLocation>
</comment>
<gene>
    <name evidence="6" type="ORF">IscW_ISCW017916</name>
</gene>
<keyword evidence="3" id="KW-0677">Repeat</keyword>
<dbReference type="EnsemblMetazoa" id="ISCW017916-RA">
    <property type="protein sequence ID" value="ISCW017916-PA"/>
    <property type="gene ID" value="ISCW017916"/>
</dbReference>
<evidence type="ECO:0000256" key="4">
    <source>
        <dbReference type="ARBA" id="ARBA00022833"/>
    </source>
</evidence>
<dbReference type="PANTHER" id="PTHR45891">
    <property type="entry name" value="ZINC FINGER HOMEOBOX PROTEIN"/>
    <property type="match status" value="1"/>
</dbReference>
<evidence type="ECO:0000313" key="8">
    <source>
        <dbReference type="Proteomes" id="UP000001555"/>
    </source>
</evidence>
<evidence type="ECO:0000256" key="2">
    <source>
        <dbReference type="ARBA" id="ARBA00022723"/>
    </source>
</evidence>
<feature type="region of interest" description="Disordered" evidence="5">
    <location>
        <begin position="170"/>
        <end position="196"/>
    </location>
</feature>
<evidence type="ECO:0000256" key="3">
    <source>
        <dbReference type="ARBA" id="ARBA00022737"/>
    </source>
</evidence>
<dbReference type="Proteomes" id="UP000001555">
    <property type="component" value="Unassembled WGS sequence"/>
</dbReference>
<proteinExistence type="predicted"/>
<dbReference type="EMBL" id="DS727689">
    <property type="protein sequence ID" value="EEC06825.1"/>
    <property type="molecule type" value="Genomic_DNA"/>
</dbReference>
<dbReference type="InterPro" id="IPR051968">
    <property type="entry name" value="ZnFinger_Homeobox_TR"/>
</dbReference>
<dbReference type="AlphaFoldDB" id="B7PJQ3"/>
<evidence type="ECO:0000256" key="1">
    <source>
        <dbReference type="ARBA" id="ARBA00004123"/>
    </source>
</evidence>
<evidence type="ECO:0000256" key="5">
    <source>
        <dbReference type="SAM" id="MobiDB-lite"/>
    </source>
</evidence>
<dbReference type="PaxDb" id="6945-B7PJQ3"/>
<dbReference type="PANTHER" id="PTHR45891:SF3">
    <property type="entry name" value="ZINC FINGER PROTEIN 2"/>
    <property type="match status" value="1"/>
</dbReference>
<keyword evidence="8" id="KW-1185">Reference proteome</keyword>
<dbReference type="GO" id="GO:0005634">
    <property type="term" value="C:nucleus"/>
    <property type="evidence" value="ECO:0007669"/>
    <property type="project" value="UniProtKB-SubCell"/>
</dbReference>
<dbReference type="OrthoDB" id="6417226at2759"/>
<dbReference type="GO" id="GO:0046872">
    <property type="term" value="F:metal ion binding"/>
    <property type="evidence" value="ECO:0007669"/>
    <property type="project" value="UniProtKB-KW"/>
</dbReference>
<organism>
    <name type="scientific">Ixodes scapularis</name>
    <name type="common">Black-legged tick</name>
    <name type="synonym">Deer tick</name>
    <dbReference type="NCBI Taxonomy" id="6945"/>
    <lineage>
        <taxon>Eukaryota</taxon>
        <taxon>Metazoa</taxon>
        <taxon>Ecdysozoa</taxon>
        <taxon>Arthropoda</taxon>
        <taxon>Chelicerata</taxon>
        <taxon>Arachnida</taxon>
        <taxon>Acari</taxon>
        <taxon>Parasitiformes</taxon>
        <taxon>Ixodida</taxon>
        <taxon>Ixodoidea</taxon>
        <taxon>Ixodidae</taxon>
        <taxon>Ixodinae</taxon>
        <taxon>Ixodes</taxon>
    </lineage>
</organism>
<dbReference type="VEuPathDB" id="VectorBase:ISCW017916"/>
<evidence type="ECO:0000313" key="7">
    <source>
        <dbReference type="EnsemblMetazoa" id="ISCW017916-PA"/>
    </source>
</evidence>
<dbReference type="STRING" id="6945.B7PJQ3"/>
<dbReference type="InParanoid" id="B7PJQ3"/>
<keyword evidence="4" id="KW-0862">Zinc</keyword>
<dbReference type="VEuPathDB" id="VectorBase:ISCI017916"/>
<accession>B7PJQ3</accession>
<dbReference type="HOGENOM" id="CLU_901028_0_0_1"/>
<keyword evidence="2" id="KW-0479">Metal-binding</keyword>
<reference evidence="7" key="2">
    <citation type="submission" date="2020-05" db="UniProtKB">
        <authorList>
            <consortium name="EnsemblMetazoa"/>
        </authorList>
    </citation>
    <scope>IDENTIFICATION</scope>
    <source>
        <strain evidence="7">wikel</strain>
    </source>
</reference>
<evidence type="ECO:0000313" key="6">
    <source>
        <dbReference type="EMBL" id="EEC06825.1"/>
    </source>
</evidence>
<feature type="region of interest" description="Disordered" evidence="5">
    <location>
        <begin position="1"/>
        <end position="63"/>
    </location>
</feature>
<dbReference type="VEuPathDB" id="VectorBase:ISCP_022630"/>
<feature type="compositionally biased region" description="Low complexity" evidence="5">
    <location>
        <begin position="54"/>
        <end position="63"/>
    </location>
</feature>
<reference evidence="6 8" key="1">
    <citation type="submission" date="2008-03" db="EMBL/GenBank/DDBJ databases">
        <title>Annotation of Ixodes scapularis.</title>
        <authorList>
            <consortium name="Ixodes scapularis Genome Project Consortium"/>
            <person name="Caler E."/>
            <person name="Hannick L.I."/>
            <person name="Bidwell S."/>
            <person name="Joardar V."/>
            <person name="Thiagarajan M."/>
            <person name="Amedeo P."/>
            <person name="Galinsky K.J."/>
            <person name="Schobel S."/>
            <person name="Inman J."/>
            <person name="Hostetler J."/>
            <person name="Miller J."/>
            <person name="Hammond M."/>
            <person name="Megy K."/>
            <person name="Lawson D."/>
            <person name="Kodira C."/>
            <person name="Sutton G."/>
            <person name="Meyer J."/>
            <person name="Hill C.A."/>
            <person name="Birren B."/>
            <person name="Nene V."/>
            <person name="Collins F."/>
            <person name="Alarcon-Chaidez F."/>
            <person name="Wikel S."/>
            <person name="Strausberg R."/>
        </authorList>
    </citation>
    <scope>NUCLEOTIDE SEQUENCE [LARGE SCALE GENOMIC DNA]</scope>
    <source>
        <strain evidence="8">Wikel</strain>
        <strain evidence="6">Wikel colony</strain>
    </source>
</reference>